<keyword evidence="2" id="KW-1185">Reference proteome</keyword>
<evidence type="ECO:0000313" key="1">
    <source>
        <dbReference type="EMBL" id="ODS02971.1"/>
    </source>
</evidence>
<accession>A0A1E3WB03</accession>
<name>A0A1E3WB03_9HYPH</name>
<evidence type="ECO:0000313" key="2">
    <source>
        <dbReference type="Proteomes" id="UP000095042"/>
    </source>
</evidence>
<gene>
    <name evidence="1" type="ORF">AUC71_01255</name>
</gene>
<organism evidence="1 2">
    <name type="scientific">Methyloceanibacter marginalis</name>
    <dbReference type="NCBI Taxonomy" id="1774971"/>
    <lineage>
        <taxon>Bacteria</taxon>
        <taxon>Pseudomonadati</taxon>
        <taxon>Pseudomonadota</taxon>
        <taxon>Alphaproteobacteria</taxon>
        <taxon>Hyphomicrobiales</taxon>
        <taxon>Hyphomicrobiaceae</taxon>
        <taxon>Methyloceanibacter</taxon>
    </lineage>
</organism>
<dbReference type="EMBL" id="LPWD01000190">
    <property type="protein sequence ID" value="ODS02971.1"/>
    <property type="molecule type" value="Genomic_DNA"/>
</dbReference>
<reference evidence="1 2" key="1">
    <citation type="journal article" date="2016" name="Environ. Microbiol.">
        <title>New Methyloceanibacter diversity from North Sea sediments includes methanotroph containing solely the soluble methane monooxygenase.</title>
        <authorList>
            <person name="Vekeman B."/>
            <person name="Kerckhof F.M."/>
            <person name="Cremers G."/>
            <person name="de Vos P."/>
            <person name="Vandamme P."/>
            <person name="Boon N."/>
            <person name="Op den Camp H.J."/>
            <person name="Heylen K."/>
        </authorList>
    </citation>
    <scope>NUCLEOTIDE SEQUENCE [LARGE SCALE GENOMIC DNA]</scope>
    <source>
        <strain evidence="1 2">R-67177</strain>
    </source>
</reference>
<sequence>MRPRASTIFGDQRDTGRHADFMCVLAGADGGGEALHETHADGAGGLAGHVVGEHGKFVAADTGDEIAWPGGRAEAIGDDLQDLIADRVAVRVVDRLEAVQIHEVERVLGAVGGRRFDRRG</sequence>
<comment type="caution">
    <text evidence="1">The sequence shown here is derived from an EMBL/GenBank/DDBJ whole genome shotgun (WGS) entry which is preliminary data.</text>
</comment>
<dbReference type="AlphaFoldDB" id="A0A1E3WB03"/>
<proteinExistence type="predicted"/>
<protein>
    <submittedName>
        <fullName evidence="1">Uncharacterized protein</fullName>
    </submittedName>
</protein>
<dbReference type="Proteomes" id="UP000095042">
    <property type="component" value="Unassembled WGS sequence"/>
</dbReference>